<dbReference type="EMBL" id="CP021121">
    <property type="protein sequence ID" value="ARQ70551.1"/>
    <property type="molecule type" value="Genomic_DNA"/>
</dbReference>
<name>A0A1W7D0E0_9ACTN</name>
<dbReference type="SUPFAM" id="SSF46689">
    <property type="entry name" value="Homeodomain-like"/>
    <property type="match status" value="1"/>
</dbReference>
<evidence type="ECO:0000256" key="1">
    <source>
        <dbReference type="ARBA" id="ARBA00023015"/>
    </source>
</evidence>
<dbReference type="SUPFAM" id="SSF48498">
    <property type="entry name" value="Tetracyclin repressor-like, C-terminal domain"/>
    <property type="match status" value="1"/>
</dbReference>
<keyword evidence="2 4" id="KW-0238">DNA-binding</keyword>
<dbReference type="PROSITE" id="PS50977">
    <property type="entry name" value="HTH_TETR_2"/>
    <property type="match status" value="1"/>
</dbReference>
<dbReference type="PRINTS" id="PR00455">
    <property type="entry name" value="HTHTETR"/>
</dbReference>
<dbReference type="PANTHER" id="PTHR30055">
    <property type="entry name" value="HTH-TYPE TRANSCRIPTIONAL REGULATOR RUTR"/>
    <property type="match status" value="1"/>
</dbReference>
<dbReference type="PANTHER" id="PTHR30055:SF234">
    <property type="entry name" value="HTH-TYPE TRANSCRIPTIONAL REGULATOR BETI"/>
    <property type="match status" value="1"/>
</dbReference>
<dbReference type="PROSITE" id="PS01081">
    <property type="entry name" value="HTH_TETR_1"/>
    <property type="match status" value="1"/>
</dbReference>
<dbReference type="GO" id="GO:0000976">
    <property type="term" value="F:transcription cis-regulatory region binding"/>
    <property type="evidence" value="ECO:0007669"/>
    <property type="project" value="TreeGrafter"/>
</dbReference>
<dbReference type="KEGG" id="smao:CAG99_18405"/>
<feature type="domain" description="HTH tetR-type" evidence="5">
    <location>
        <begin position="79"/>
        <end position="139"/>
    </location>
</feature>
<dbReference type="Gene3D" id="1.10.357.10">
    <property type="entry name" value="Tetracycline Repressor, domain 2"/>
    <property type="match status" value="1"/>
</dbReference>
<dbReference type="InterPro" id="IPR036271">
    <property type="entry name" value="Tet_transcr_reg_TetR-rel_C_sf"/>
</dbReference>
<dbReference type="InterPro" id="IPR047923">
    <property type="entry name" value="ArpA-like"/>
</dbReference>
<protein>
    <recommendedName>
        <fullName evidence="5">HTH tetR-type domain-containing protein</fullName>
    </recommendedName>
</protein>
<sequence length="293" mass="31825">MNASVPARPPCPHVFLPERLRAGPGAFASGVATVRTKRFVLDATDSPTAGPCPASDTSGPWRAAAHHQEVRLATQQRALRTRRRVIEAAATVFDAHGYASASITDILRTAGVTKGALYFHFDSKEALARSVVAERRRSVIVTDTGLHTQTVIDFTHGVARSFATDTLLRAGVRLTVERGMLGEADPQGMYHWWTELCRTHLALAGERGELRPDADPDDLACMVVGSFIGVQLLSAVLSDRADLVERLTGWWQVVLPGMVGAPVLPRLRPDGSRDVIEQVNRPARAGSRREATR</sequence>
<dbReference type="InterPro" id="IPR054126">
    <property type="entry name" value="CprB_TetR_C"/>
</dbReference>
<accession>A0A1W7D0E0</accession>
<evidence type="ECO:0000256" key="2">
    <source>
        <dbReference type="ARBA" id="ARBA00023125"/>
    </source>
</evidence>
<proteinExistence type="predicted"/>
<dbReference type="InterPro" id="IPR050109">
    <property type="entry name" value="HTH-type_TetR-like_transc_reg"/>
</dbReference>
<dbReference type="InterPro" id="IPR023772">
    <property type="entry name" value="DNA-bd_HTH_TetR-type_CS"/>
</dbReference>
<dbReference type="NCBIfam" id="NF041196">
    <property type="entry name" value="ScbR_bind_reg"/>
    <property type="match status" value="1"/>
</dbReference>
<keyword evidence="3" id="KW-0804">Transcription</keyword>
<dbReference type="InterPro" id="IPR009057">
    <property type="entry name" value="Homeodomain-like_sf"/>
</dbReference>
<keyword evidence="1" id="KW-0805">Transcription regulation</keyword>
<evidence type="ECO:0000256" key="4">
    <source>
        <dbReference type="PROSITE-ProRule" id="PRU00335"/>
    </source>
</evidence>
<dbReference type="Pfam" id="PF00440">
    <property type="entry name" value="TetR_N"/>
    <property type="match status" value="1"/>
</dbReference>
<reference evidence="6 7" key="1">
    <citation type="submission" date="2017-05" db="EMBL/GenBank/DDBJ databases">
        <title>Complete genome sequence of Streptomyces sp. SCSIO 03032 revealed the diverse biosynthetic pathways for its bioactive secondary metabolites.</title>
        <authorList>
            <person name="Ma L."/>
            <person name="Zhu Y."/>
            <person name="Zhang W."/>
            <person name="Zhang G."/>
            <person name="Tian X."/>
            <person name="Zhang S."/>
            <person name="Zhang C."/>
        </authorList>
    </citation>
    <scope>NUCLEOTIDE SEQUENCE [LARGE SCALE GENOMIC DNA]</scope>
    <source>
        <strain evidence="6 7">SCSIO 03032</strain>
    </source>
</reference>
<evidence type="ECO:0000313" key="7">
    <source>
        <dbReference type="Proteomes" id="UP000194218"/>
    </source>
</evidence>
<dbReference type="Pfam" id="PF21935">
    <property type="entry name" value="TetR_C_45"/>
    <property type="match status" value="1"/>
</dbReference>
<dbReference type="AlphaFoldDB" id="A0A1W7D0E0"/>
<feature type="DNA-binding region" description="H-T-H motif" evidence="4">
    <location>
        <begin position="102"/>
        <end position="121"/>
    </location>
</feature>
<evidence type="ECO:0000259" key="5">
    <source>
        <dbReference type="PROSITE" id="PS50977"/>
    </source>
</evidence>
<organism evidence="6 7">
    <name type="scientific">Streptomyces marincola</name>
    <dbReference type="NCBI Taxonomy" id="2878388"/>
    <lineage>
        <taxon>Bacteria</taxon>
        <taxon>Bacillati</taxon>
        <taxon>Actinomycetota</taxon>
        <taxon>Actinomycetes</taxon>
        <taxon>Kitasatosporales</taxon>
        <taxon>Streptomycetaceae</taxon>
        <taxon>Streptomyces</taxon>
    </lineage>
</organism>
<dbReference type="InterPro" id="IPR001647">
    <property type="entry name" value="HTH_TetR"/>
</dbReference>
<evidence type="ECO:0000313" key="6">
    <source>
        <dbReference type="EMBL" id="ARQ70551.1"/>
    </source>
</evidence>
<dbReference type="GO" id="GO:0003700">
    <property type="term" value="F:DNA-binding transcription factor activity"/>
    <property type="evidence" value="ECO:0007669"/>
    <property type="project" value="TreeGrafter"/>
</dbReference>
<gene>
    <name evidence="6" type="ORF">CAG99_18405</name>
</gene>
<dbReference type="Proteomes" id="UP000194218">
    <property type="component" value="Chromosome"/>
</dbReference>
<evidence type="ECO:0000256" key="3">
    <source>
        <dbReference type="ARBA" id="ARBA00023163"/>
    </source>
</evidence>
<keyword evidence="7" id="KW-1185">Reference proteome</keyword>